<gene>
    <name evidence="1" type="ORF">CC78DRAFT_618101</name>
</gene>
<accession>A0A9P4KA85</accession>
<dbReference type="EMBL" id="ML986634">
    <property type="protein sequence ID" value="KAF2262870.1"/>
    <property type="molecule type" value="Genomic_DNA"/>
</dbReference>
<sequence length="194" mass="21579">MRPACFIASGRMHLCPPLRSLYTNCVACTDSHSSMAPTHPSIALQHPASHPAIYPPTILPAPALPSLSLSSASLCTLVHSSKYIYIYIYICNVVPRRETVDTTLAHAWSTCLLPKILVGRVLSIGRIQQSPWTRPGILGMKEQNLLLGEDFCCARDLCPMKTIFGSRREGKKIRCRCGARRATVLMNFMKQRRI</sequence>
<evidence type="ECO:0000313" key="1">
    <source>
        <dbReference type="EMBL" id="KAF2262870.1"/>
    </source>
</evidence>
<comment type="caution">
    <text evidence="1">The sequence shown here is derived from an EMBL/GenBank/DDBJ whole genome shotgun (WGS) entry which is preliminary data.</text>
</comment>
<evidence type="ECO:0000313" key="2">
    <source>
        <dbReference type="Proteomes" id="UP000800093"/>
    </source>
</evidence>
<protein>
    <submittedName>
        <fullName evidence="1">Uncharacterized protein</fullName>
    </submittedName>
</protein>
<name>A0A9P4KA85_9PLEO</name>
<dbReference type="AlphaFoldDB" id="A0A9P4KA85"/>
<dbReference type="Proteomes" id="UP000800093">
    <property type="component" value="Unassembled WGS sequence"/>
</dbReference>
<organism evidence="1 2">
    <name type="scientific">Lojkania enalia</name>
    <dbReference type="NCBI Taxonomy" id="147567"/>
    <lineage>
        <taxon>Eukaryota</taxon>
        <taxon>Fungi</taxon>
        <taxon>Dikarya</taxon>
        <taxon>Ascomycota</taxon>
        <taxon>Pezizomycotina</taxon>
        <taxon>Dothideomycetes</taxon>
        <taxon>Pleosporomycetidae</taxon>
        <taxon>Pleosporales</taxon>
        <taxon>Pleosporales incertae sedis</taxon>
        <taxon>Lojkania</taxon>
    </lineage>
</organism>
<proteinExistence type="predicted"/>
<keyword evidence="2" id="KW-1185">Reference proteome</keyword>
<reference evidence="2" key="1">
    <citation type="journal article" date="2020" name="Stud. Mycol.">
        <title>101 Dothideomycetes genomes: A test case for predicting lifestyles and emergence of pathogens.</title>
        <authorList>
            <person name="Haridas S."/>
            <person name="Albert R."/>
            <person name="Binder M."/>
            <person name="Bloem J."/>
            <person name="LaButti K."/>
            <person name="Salamov A."/>
            <person name="Andreopoulos B."/>
            <person name="Baker S."/>
            <person name="Barry K."/>
            <person name="Bills G."/>
            <person name="Bluhm B."/>
            <person name="Cannon C."/>
            <person name="Castanera R."/>
            <person name="Culley D."/>
            <person name="Daum C."/>
            <person name="Ezra D."/>
            <person name="Gonzalez J."/>
            <person name="Henrissat B."/>
            <person name="Kuo A."/>
            <person name="Liang C."/>
            <person name="Lipzen A."/>
            <person name="Lutzoni F."/>
            <person name="Magnuson J."/>
            <person name="Mondo S."/>
            <person name="Nolan M."/>
            <person name="Ohm R."/>
            <person name="Pangilinan J."/>
            <person name="Park H.-J."/>
            <person name="Ramirez L."/>
            <person name="Alfaro M."/>
            <person name="Sun H."/>
            <person name="Tritt A."/>
            <person name="Yoshinaga Y."/>
            <person name="Zwiers L.-H."/>
            <person name="Turgeon B."/>
            <person name="Goodwin S."/>
            <person name="Spatafora J."/>
            <person name="Crous P."/>
            <person name="Grigoriev I."/>
        </authorList>
    </citation>
    <scope>NUCLEOTIDE SEQUENCE [LARGE SCALE GENOMIC DNA]</scope>
    <source>
        <strain evidence="2">CBS 304.66</strain>
    </source>
</reference>